<dbReference type="Pfam" id="PF07686">
    <property type="entry name" value="V-set"/>
    <property type="match status" value="1"/>
</dbReference>
<name>A0A423U1H6_PENVA</name>
<dbReference type="InterPro" id="IPR003598">
    <property type="entry name" value="Ig_sub2"/>
</dbReference>
<feature type="region of interest" description="Disordered" evidence="1">
    <location>
        <begin position="1"/>
        <end position="26"/>
    </location>
</feature>
<dbReference type="EMBL" id="QCYY01000805">
    <property type="protein sequence ID" value="ROT82545.1"/>
    <property type="molecule type" value="Genomic_DNA"/>
</dbReference>
<dbReference type="InterPro" id="IPR013151">
    <property type="entry name" value="Immunoglobulin_dom"/>
</dbReference>
<feature type="compositionally biased region" description="Basic residues" evidence="1">
    <location>
        <begin position="14"/>
        <end position="26"/>
    </location>
</feature>
<dbReference type="AlphaFoldDB" id="A0A423U1H6"/>
<dbReference type="Pfam" id="PF00047">
    <property type="entry name" value="ig"/>
    <property type="match status" value="1"/>
</dbReference>
<dbReference type="CDD" id="cd00096">
    <property type="entry name" value="Ig"/>
    <property type="match status" value="1"/>
</dbReference>
<dbReference type="InterPro" id="IPR003599">
    <property type="entry name" value="Ig_sub"/>
</dbReference>
<dbReference type="InterPro" id="IPR013106">
    <property type="entry name" value="Ig_V-set"/>
</dbReference>
<dbReference type="PROSITE" id="PS50835">
    <property type="entry name" value="IG_LIKE"/>
    <property type="match status" value="2"/>
</dbReference>
<comment type="caution">
    <text evidence="3">The sequence shown here is derived from an EMBL/GenBank/DDBJ whole genome shotgun (WGS) entry which is preliminary data.</text>
</comment>
<sequence length="380" mass="41931">MMALSSPDEERSVHLAKSKNIKKKRRRRKQESIYDYVAKYKAIAPRAFLLALSQRDLEQITQHPTCVPDCHGQQSNPRLISHGIWAVSAGGGSEGVTTTRIPDGVTVLPNVSRVSLEEVSAKEGSGKREEPYFDASMSSLYTAYLGKTATLTCVVHAAKTDKSVSWIRGRDLRILTVGGYTYTTDLRFEALHQQASSEWTLRIKSVQLRDQGGYECQIATKPIRTFSVFLKVVEPTVEVIGAPDIYVNTESMINLTCVVHHAPYPPEAITWYHGNQVRRTRRRRGIQGGRTISYTSERGGVSVVEERGETTSSFLLLQNARSSDSGIFTCQPEGMESAQVALHVLDGERPAAMQTNSSSISTPRFSALLVVVVLASTVVL</sequence>
<dbReference type="InterPro" id="IPR013783">
    <property type="entry name" value="Ig-like_fold"/>
</dbReference>
<dbReference type="GO" id="GO:0050808">
    <property type="term" value="P:synapse organization"/>
    <property type="evidence" value="ECO:0007669"/>
    <property type="project" value="TreeGrafter"/>
</dbReference>
<evidence type="ECO:0000313" key="3">
    <source>
        <dbReference type="EMBL" id="ROT82545.1"/>
    </source>
</evidence>
<keyword evidence="4" id="KW-1185">Reference proteome</keyword>
<organism evidence="3 4">
    <name type="scientific">Penaeus vannamei</name>
    <name type="common">Whiteleg shrimp</name>
    <name type="synonym">Litopenaeus vannamei</name>
    <dbReference type="NCBI Taxonomy" id="6689"/>
    <lineage>
        <taxon>Eukaryota</taxon>
        <taxon>Metazoa</taxon>
        <taxon>Ecdysozoa</taxon>
        <taxon>Arthropoda</taxon>
        <taxon>Crustacea</taxon>
        <taxon>Multicrustacea</taxon>
        <taxon>Malacostraca</taxon>
        <taxon>Eumalacostraca</taxon>
        <taxon>Eucarida</taxon>
        <taxon>Decapoda</taxon>
        <taxon>Dendrobranchiata</taxon>
        <taxon>Penaeoidea</taxon>
        <taxon>Penaeidae</taxon>
        <taxon>Penaeus</taxon>
    </lineage>
</organism>
<dbReference type="OrthoDB" id="6365338at2759"/>
<proteinExistence type="predicted"/>
<dbReference type="SUPFAM" id="SSF48726">
    <property type="entry name" value="Immunoglobulin"/>
    <property type="match status" value="2"/>
</dbReference>
<gene>
    <name evidence="3" type="ORF">C7M84_024283</name>
</gene>
<feature type="domain" description="Ig-like" evidence="2">
    <location>
        <begin position="131"/>
        <end position="227"/>
    </location>
</feature>
<dbReference type="PANTHER" id="PTHR23279">
    <property type="entry name" value="DEFECTIVE PROBOSCIS EXTENSION RESPONSE DPR -RELATED"/>
    <property type="match status" value="1"/>
</dbReference>
<evidence type="ECO:0000313" key="4">
    <source>
        <dbReference type="Proteomes" id="UP000283509"/>
    </source>
</evidence>
<dbReference type="InterPro" id="IPR007110">
    <property type="entry name" value="Ig-like_dom"/>
</dbReference>
<dbReference type="InterPro" id="IPR036179">
    <property type="entry name" value="Ig-like_dom_sf"/>
</dbReference>
<reference evidence="3 4" key="2">
    <citation type="submission" date="2019-01" db="EMBL/GenBank/DDBJ databases">
        <title>The decoding of complex shrimp genome reveals the adaptation for benthos swimmer, frequently molting mechanism and breeding impact on genome.</title>
        <authorList>
            <person name="Sun Y."/>
            <person name="Gao Y."/>
            <person name="Yu Y."/>
        </authorList>
    </citation>
    <scope>NUCLEOTIDE SEQUENCE [LARGE SCALE GENOMIC DNA]</scope>
    <source>
        <tissue evidence="3">Muscle</tissue>
    </source>
</reference>
<dbReference type="Gene3D" id="2.60.40.10">
    <property type="entry name" value="Immunoglobulins"/>
    <property type="match status" value="2"/>
</dbReference>
<accession>A0A423U1H6</accession>
<evidence type="ECO:0000256" key="1">
    <source>
        <dbReference type="SAM" id="MobiDB-lite"/>
    </source>
</evidence>
<dbReference type="SMART" id="SM00406">
    <property type="entry name" value="IGv"/>
    <property type="match status" value="2"/>
</dbReference>
<dbReference type="SMART" id="SM00409">
    <property type="entry name" value="IG"/>
    <property type="match status" value="2"/>
</dbReference>
<dbReference type="Proteomes" id="UP000283509">
    <property type="component" value="Unassembled WGS sequence"/>
</dbReference>
<protein>
    <submittedName>
        <fullName evidence="3">Putative neurotrimin-like</fullName>
    </submittedName>
</protein>
<dbReference type="SMART" id="SM00408">
    <property type="entry name" value="IGc2"/>
    <property type="match status" value="2"/>
</dbReference>
<reference evidence="3 4" key="1">
    <citation type="submission" date="2018-04" db="EMBL/GenBank/DDBJ databases">
        <authorList>
            <person name="Zhang X."/>
            <person name="Yuan J."/>
            <person name="Li F."/>
            <person name="Xiang J."/>
        </authorList>
    </citation>
    <scope>NUCLEOTIDE SEQUENCE [LARGE SCALE GENOMIC DNA]</scope>
    <source>
        <tissue evidence="3">Muscle</tissue>
    </source>
</reference>
<feature type="domain" description="Ig-like" evidence="2">
    <location>
        <begin position="235"/>
        <end position="341"/>
    </location>
</feature>
<evidence type="ECO:0000259" key="2">
    <source>
        <dbReference type="PROSITE" id="PS50835"/>
    </source>
</evidence>
<dbReference type="InterPro" id="IPR037448">
    <property type="entry name" value="Zig-8"/>
</dbReference>
<dbReference type="FunFam" id="2.60.40.10:FF:000129">
    <property type="entry name" value="CLUMA_CG018772, isoform A"/>
    <property type="match status" value="1"/>
</dbReference>
<dbReference type="GO" id="GO:0032589">
    <property type="term" value="C:neuron projection membrane"/>
    <property type="evidence" value="ECO:0007669"/>
    <property type="project" value="TreeGrafter"/>
</dbReference>
<dbReference type="PANTHER" id="PTHR23279:SF46">
    <property type="entry name" value="DEFECTIVE PROBOSCIS EXTENSION RESPONSE 10, ISOFORM A-RELATED"/>
    <property type="match status" value="1"/>
</dbReference>